<protein>
    <submittedName>
        <fullName evidence="2">Uncharacterized protein</fullName>
    </submittedName>
</protein>
<comment type="caution">
    <text evidence="2">The sequence shown here is derived from an EMBL/GenBank/DDBJ whole genome shotgun (WGS) entry which is preliminary data.</text>
</comment>
<feature type="compositionally biased region" description="Polar residues" evidence="1">
    <location>
        <begin position="339"/>
        <end position="352"/>
    </location>
</feature>
<feature type="compositionally biased region" description="Basic and acidic residues" evidence="1">
    <location>
        <begin position="277"/>
        <end position="303"/>
    </location>
</feature>
<evidence type="ECO:0000313" key="2">
    <source>
        <dbReference type="EMBL" id="KAG5581857.1"/>
    </source>
</evidence>
<proteinExistence type="predicted"/>
<feature type="region of interest" description="Disordered" evidence="1">
    <location>
        <begin position="338"/>
        <end position="368"/>
    </location>
</feature>
<organism evidence="2 3">
    <name type="scientific">Solanum commersonii</name>
    <name type="common">Commerson's wild potato</name>
    <name type="synonym">Commerson's nightshade</name>
    <dbReference type="NCBI Taxonomy" id="4109"/>
    <lineage>
        <taxon>Eukaryota</taxon>
        <taxon>Viridiplantae</taxon>
        <taxon>Streptophyta</taxon>
        <taxon>Embryophyta</taxon>
        <taxon>Tracheophyta</taxon>
        <taxon>Spermatophyta</taxon>
        <taxon>Magnoliopsida</taxon>
        <taxon>eudicotyledons</taxon>
        <taxon>Gunneridae</taxon>
        <taxon>Pentapetalae</taxon>
        <taxon>asterids</taxon>
        <taxon>lamiids</taxon>
        <taxon>Solanales</taxon>
        <taxon>Solanaceae</taxon>
        <taxon>Solanoideae</taxon>
        <taxon>Solaneae</taxon>
        <taxon>Solanum</taxon>
    </lineage>
</organism>
<dbReference type="EMBL" id="JACXVP010000010">
    <property type="protein sequence ID" value="KAG5581857.1"/>
    <property type="molecule type" value="Genomic_DNA"/>
</dbReference>
<sequence>MNLYKEPSPEPLYTFDVDQRNGQEEYPDATILQFESFLSRINSKNINVNIGEETDNVKDTVDEEDFHDSDYNISGEDDDFQEVIVVNKNVKGRGRPKIAPGSINVPSSSAIVVPPQVVDTESDYVDSDEMLEEVESENEEDKLQEKKCMEKIEQEDREARNWFNHPERPFQSWTRALFKTNIRCDMLLNNLCESFNKYILDARDKPIITMLEMIKNKLMKRLHSKRIWIEKYQDKICPKIVKKLNKISDEAVMFKPDYSGGPKVLKKRGRKPKNRKKEPEELEKQKAAETTKKRARKKTENMKPQKLSKKGFVKGRCSICKEEGHNAKGHYNVLKRVVGTSSNQSPDQTLEQAENDDFWDYSKFYHPK</sequence>
<evidence type="ECO:0000313" key="3">
    <source>
        <dbReference type="Proteomes" id="UP000824120"/>
    </source>
</evidence>
<evidence type="ECO:0000256" key="1">
    <source>
        <dbReference type="SAM" id="MobiDB-lite"/>
    </source>
</evidence>
<name>A0A9J5X0Y3_SOLCO</name>
<feature type="compositionally biased region" description="Basic residues" evidence="1">
    <location>
        <begin position="264"/>
        <end position="276"/>
    </location>
</feature>
<dbReference type="OrthoDB" id="1299179at2759"/>
<dbReference type="Proteomes" id="UP000824120">
    <property type="component" value="Chromosome 10"/>
</dbReference>
<dbReference type="AlphaFoldDB" id="A0A9J5X0Y3"/>
<accession>A0A9J5X0Y3</accession>
<keyword evidence="3" id="KW-1185">Reference proteome</keyword>
<reference evidence="2 3" key="1">
    <citation type="submission" date="2020-09" db="EMBL/GenBank/DDBJ databases">
        <title>De no assembly of potato wild relative species, Solanum commersonii.</title>
        <authorList>
            <person name="Cho K."/>
        </authorList>
    </citation>
    <scope>NUCLEOTIDE SEQUENCE [LARGE SCALE GENOMIC DNA]</scope>
    <source>
        <strain evidence="2">LZ3.2</strain>
        <tissue evidence="2">Leaf</tissue>
    </source>
</reference>
<feature type="non-terminal residue" evidence="2">
    <location>
        <position position="368"/>
    </location>
</feature>
<gene>
    <name evidence="2" type="ORF">H5410_052484</name>
</gene>
<feature type="region of interest" description="Disordered" evidence="1">
    <location>
        <begin position="261"/>
        <end position="309"/>
    </location>
</feature>